<dbReference type="CDD" id="cd05466">
    <property type="entry name" value="PBP2_LTTR_substrate"/>
    <property type="match status" value="1"/>
</dbReference>
<evidence type="ECO:0000256" key="4">
    <source>
        <dbReference type="ARBA" id="ARBA00023163"/>
    </source>
</evidence>
<evidence type="ECO:0000313" key="8">
    <source>
        <dbReference type="Proteomes" id="UP001501599"/>
    </source>
</evidence>
<comment type="caution">
    <text evidence="7">The sequence shown here is derived from an EMBL/GenBank/DDBJ whole genome shotgun (WGS) entry which is preliminary data.</text>
</comment>
<feature type="region of interest" description="Disordered" evidence="5">
    <location>
        <begin position="1"/>
        <end position="33"/>
    </location>
</feature>
<dbReference type="EMBL" id="BAAAQT010000010">
    <property type="protein sequence ID" value="GAA2176704.1"/>
    <property type="molecule type" value="Genomic_DNA"/>
</dbReference>
<accession>A0ABP5MPY8</accession>
<name>A0ABP5MPY8_9MICO</name>
<evidence type="ECO:0000256" key="5">
    <source>
        <dbReference type="SAM" id="MobiDB-lite"/>
    </source>
</evidence>
<dbReference type="Pfam" id="PF03466">
    <property type="entry name" value="LysR_substrate"/>
    <property type="match status" value="1"/>
</dbReference>
<dbReference type="PANTHER" id="PTHR30346:SF0">
    <property type="entry name" value="HCA OPERON TRANSCRIPTIONAL ACTIVATOR HCAR"/>
    <property type="match status" value="1"/>
</dbReference>
<keyword evidence="4" id="KW-0804">Transcription</keyword>
<keyword evidence="8" id="KW-1185">Reference proteome</keyword>
<dbReference type="SUPFAM" id="SSF53850">
    <property type="entry name" value="Periplasmic binding protein-like II"/>
    <property type="match status" value="1"/>
</dbReference>
<evidence type="ECO:0000256" key="1">
    <source>
        <dbReference type="ARBA" id="ARBA00009437"/>
    </source>
</evidence>
<keyword evidence="3" id="KW-0238">DNA-binding</keyword>
<feature type="domain" description="LysR substrate-binding" evidence="6">
    <location>
        <begin position="55"/>
        <end position="139"/>
    </location>
</feature>
<gene>
    <name evidence="7" type="ORF">GCM10009846_31550</name>
</gene>
<reference evidence="8" key="1">
    <citation type="journal article" date="2019" name="Int. J. Syst. Evol. Microbiol.">
        <title>The Global Catalogue of Microorganisms (GCM) 10K type strain sequencing project: providing services to taxonomists for standard genome sequencing and annotation.</title>
        <authorList>
            <consortium name="The Broad Institute Genomics Platform"/>
            <consortium name="The Broad Institute Genome Sequencing Center for Infectious Disease"/>
            <person name="Wu L."/>
            <person name="Ma J."/>
        </authorList>
    </citation>
    <scope>NUCLEOTIDE SEQUENCE [LARGE SCALE GENOMIC DNA]</scope>
    <source>
        <strain evidence="8">JCM 16026</strain>
    </source>
</reference>
<organism evidence="7 8">
    <name type="scientific">Agrococcus versicolor</name>
    <dbReference type="NCBI Taxonomy" id="501482"/>
    <lineage>
        <taxon>Bacteria</taxon>
        <taxon>Bacillati</taxon>
        <taxon>Actinomycetota</taxon>
        <taxon>Actinomycetes</taxon>
        <taxon>Micrococcales</taxon>
        <taxon>Microbacteriaceae</taxon>
        <taxon>Agrococcus</taxon>
    </lineage>
</organism>
<comment type="similarity">
    <text evidence="1">Belongs to the LysR transcriptional regulatory family.</text>
</comment>
<evidence type="ECO:0000313" key="7">
    <source>
        <dbReference type="EMBL" id="GAA2176704.1"/>
    </source>
</evidence>
<dbReference type="Gene3D" id="3.40.190.290">
    <property type="match status" value="1"/>
</dbReference>
<sequence length="216" mass="23590">MKGRGRPARPARPAAQRRAERPKARPSRPAPVEAPVVVPTEPFRLRYVEGATPAKWIRAWAEQMPQPLEHELVDEAEQEVALRDGSADAAIVRLPVAGDDLHVVRLYDERAFVVVPIDHPAADLDEVALADLADSPLLERGTMTWSELVEVVASGVGIATMPQSLARLHDRRDVASLPVVDLPPTTVALAWLRTRDGDDVQALAGIVRGRSPRSSR</sequence>
<keyword evidence="2" id="KW-0805">Transcription regulation</keyword>
<protein>
    <submittedName>
        <fullName evidence="7">LysR substrate-binding domain-containing protein</fullName>
    </submittedName>
</protein>
<dbReference type="PANTHER" id="PTHR30346">
    <property type="entry name" value="TRANSCRIPTIONAL DUAL REGULATOR HCAR-RELATED"/>
    <property type="match status" value="1"/>
</dbReference>
<evidence type="ECO:0000259" key="6">
    <source>
        <dbReference type="Pfam" id="PF03466"/>
    </source>
</evidence>
<evidence type="ECO:0000256" key="2">
    <source>
        <dbReference type="ARBA" id="ARBA00023015"/>
    </source>
</evidence>
<dbReference type="Gene3D" id="3.40.190.10">
    <property type="entry name" value="Periplasmic binding protein-like II"/>
    <property type="match status" value="2"/>
</dbReference>
<dbReference type="InterPro" id="IPR005119">
    <property type="entry name" value="LysR_subst-bd"/>
</dbReference>
<dbReference type="Proteomes" id="UP001501599">
    <property type="component" value="Unassembled WGS sequence"/>
</dbReference>
<proteinExistence type="inferred from homology"/>
<evidence type="ECO:0000256" key="3">
    <source>
        <dbReference type="ARBA" id="ARBA00023125"/>
    </source>
</evidence>